<dbReference type="Proteomes" id="UP000235220">
    <property type="component" value="Chromosome 11"/>
</dbReference>
<dbReference type="InterPro" id="IPR036430">
    <property type="entry name" value="RNase_T2-like_sf"/>
</dbReference>
<name>A0A2I4G6Y5_JUGRE</name>
<dbReference type="InterPro" id="IPR001568">
    <property type="entry name" value="RNase_T2-like"/>
</dbReference>
<evidence type="ECO:0000256" key="2">
    <source>
        <dbReference type="RuleBase" id="RU004328"/>
    </source>
</evidence>
<dbReference type="PANTHER" id="PTHR11240">
    <property type="entry name" value="RIBONUCLEASE T2"/>
    <property type="match status" value="1"/>
</dbReference>
<dbReference type="Gramene" id="Jr11_03700_p1">
    <property type="protein sequence ID" value="cds.Jr11_03700_p1"/>
    <property type="gene ID" value="Jr11_03700"/>
</dbReference>
<dbReference type="GO" id="GO:0033897">
    <property type="term" value="F:ribonuclease T2 activity"/>
    <property type="evidence" value="ECO:0007669"/>
    <property type="project" value="InterPro"/>
</dbReference>
<dbReference type="Pfam" id="PF00445">
    <property type="entry name" value="Ribonuclease_T2"/>
    <property type="match status" value="1"/>
</dbReference>
<dbReference type="Gene3D" id="3.90.730.10">
    <property type="entry name" value="Ribonuclease T2-like"/>
    <property type="match status" value="1"/>
</dbReference>
<dbReference type="GO" id="GO:0005576">
    <property type="term" value="C:extracellular region"/>
    <property type="evidence" value="ECO:0000318"/>
    <property type="project" value="GO_Central"/>
</dbReference>
<dbReference type="SUPFAM" id="SSF55895">
    <property type="entry name" value="Ribonuclease Rh-like"/>
    <property type="match status" value="1"/>
</dbReference>
<dbReference type="AlphaFoldDB" id="A0A2I4G6Y5"/>
<dbReference type="KEGG" id="jre:109005267"/>
<dbReference type="GO" id="GO:0006401">
    <property type="term" value="P:RNA catabolic process"/>
    <property type="evidence" value="ECO:0000318"/>
    <property type="project" value="GO_Central"/>
</dbReference>
<dbReference type="GO" id="GO:0004521">
    <property type="term" value="F:RNA endonuclease activity"/>
    <property type="evidence" value="ECO:0000318"/>
    <property type="project" value="GO_Central"/>
</dbReference>
<gene>
    <name evidence="4" type="primary">LOC109005267</name>
</gene>
<dbReference type="OrthoDB" id="1001880at2759"/>
<proteinExistence type="inferred from homology"/>
<comment type="similarity">
    <text evidence="1 2">Belongs to the RNase T2 family.</text>
</comment>
<protein>
    <submittedName>
        <fullName evidence="4">Ribonuclease S-7-like</fullName>
    </submittedName>
</protein>
<dbReference type="GO" id="GO:0003723">
    <property type="term" value="F:RNA binding"/>
    <property type="evidence" value="ECO:0007669"/>
    <property type="project" value="InterPro"/>
</dbReference>
<dbReference type="STRING" id="51240.A0A2I4G6Y5"/>
<dbReference type="RefSeq" id="XP_018839653.1">
    <property type="nucleotide sequence ID" value="XM_018984108.2"/>
</dbReference>
<sequence length="262" mass="30563">MVALTTKVMFVSCLVLVIGIYIYPRDDHSFDYFYLALQWPASVCHEAAGSNVTCIKPLPGNFTIHGLWAQKKIKNHKPKSYDCNSTTRNIRICRKHPFNYDELKNDRKLMEMMNERWPNLINGSSSPDQQNKKFWKKEWEKHGCCLFNFKSHQNDYFKKTCGMWKQAPLLQIFAAQKPPITPGRKKKYSLRQYIEAIRRSEVRRGAFKCSKNKPKRLVEVRLCTDKEVTKFVDCPGRILTVVSRSCGTKYSTKNIAFPISYT</sequence>
<accession>A0A2I4G6Y5</accession>
<organism evidence="3 4">
    <name type="scientific">Juglans regia</name>
    <name type="common">English walnut</name>
    <dbReference type="NCBI Taxonomy" id="51240"/>
    <lineage>
        <taxon>Eukaryota</taxon>
        <taxon>Viridiplantae</taxon>
        <taxon>Streptophyta</taxon>
        <taxon>Embryophyta</taxon>
        <taxon>Tracheophyta</taxon>
        <taxon>Spermatophyta</taxon>
        <taxon>Magnoliopsida</taxon>
        <taxon>eudicotyledons</taxon>
        <taxon>Gunneridae</taxon>
        <taxon>Pentapetalae</taxon>
        <taxon>rosids</taxon>
        <taxon>fabids</taxon>
        <taxon>Fagales</taxon>
        <taxon>Juglandaceae</taxon>
        <taxon>Juglans</taxon>
    </lineage>
</organism>
<dbReference type="PANTHER" id="PTHR11240:SF72">
    <property type="entry name" value="RIBONUCLEASE 1"/>
    <property type="match status" value="1"/>
</dbReference>
<evidence type="ECO:0000256" key="1">
    <source>
        <dbReference type="ARBA" id="ARBA00007469"/>
    </source>
</evidence>
<evidence type="ECO:0000313" key="4">
    <source>
        <dbReference type="RefSeq" id="XP_018839653.1"/>
    </source>
</evidence>
<reference evidence="4" key="1">
    <citation type="submission" date="2025-08" db="UniProtKB">
        <authorList>
            <consortium name="RefSeq"/>
        </authorList>
    </citation>
    <scope>IDENTIFICATION</scope>
    <source>
        <tissue evidence="4">Leaves</tissue>
    </source>
</reference>
<dbReference type="GeneID" id="109005267"/>
<keyword evidence="3" id="KW-1185">Reference proteome</keyword>
<evidence type="ECO:0000313" key="3">
    <source>
        <dbReference type="Proteomes" id="UP000235220"/>
    </source>
</evidence>